<dbReference type="AlphaFoldDB" id="A0A0A9D3U6"/>
<feature type="region of interest" description="Disordered" evidence="1">
    <location>
        <begin position="1"/>
        <end position="34"/>
    </location>
</feature>
<evidence type="ECO:0000313" key="2">
    <source>
        <dbReference type="EMBL" id="JAD80320.1"/>
    </source>
</evidence>
<feature type="compositionally biased region" description="Basic residues" evidence="1">
    <location>
        <begin position="1"/>
        <end position="23"/>
    </location>
</feature>
<reference evidence="2" key="1">
    <citation type="submission" date="2014-09" db="EMBL/GenBank/DDBJ databases">
        <authorList>
            <person name="Magalhaes I.L.F."/>
            <person name="Oliveira U."/>
            <person name="Santos F.R."/>
            <person name="Vidigal T.H.D.A."/>
            <person name="Brescovit A.D."/>
            <person name="Santos A.J."/>
        </authorList>
    </citation>
    <scope>NUCLEOTIDE SEQUENCE</scope>
    <source>
        <tissue evidence="2">Shoot tissue taken approximately 20 cm above the soil surface</tissue>
    </source>
</reference>
<accession>A0A0A9D3U6</accession>
<reference evidence="2" key="2">
    <citation type="journal article" date="2015" name="Data Brief">
        <title>Shoot transcriptome of the giant reed, Arundo donax.</title>
        <authorList>
            <person name="Barrero R.A."/>
            <person name="Guerrero F.D."/>
            <person name="Moolhuijzen P."/>
            <person name="Goolsby J.A."/>
            <person name="Tidwell J."/>
            <person name="Bellgard S.E."/>
            <person name="Bellgard M.I."/>
        </authorList>
    </citation>
    <scope>NUCLEOTIDE SEQUENCE</scope>
    <source>
        <tissue evidence="2">Shoot tissue taken approximately 20 cm above the soil surface</tissue>
    </source>
</reference>
<organism evidence="2">
    <name type="scientific">Arundo donax</name>
    <name type="common">Giant reed</name>
    <name type="synonym">Donax arundinaceus</name>
    <dbReference type="NCBI Taxonomy" id="35708"/>
    <lineage>
        <taxon>Eukaryota</taxon>
        <taxon>Viridiplantae</taxon>
        <taxon>Streptophyta</taxon>
        <taxon>Embryophyta</taxon>
        <taxon>Tracheophyta</taxon>
        <taxon>Spermatophyta</taxon>
        <taxon>Magnoliopsida</taxon>
        <taxon>Liliopsida</taxon>
        <taxon>Poales</taxon>
        <taxon>Poaceae</taxon>
        <taxon>PACMAD clade</taxon>
        <taxon>Arundinoideae</taxon>
        <taxon>Arundineae</taxon>
        <taxon>Arundo</taxon>
    </lineage>
</organism>
<sequence>MPTAWRRQRARWRQRMTGRRRARSAAQSTAEDITATVGPAHSAVEVHTALAMGVDCGVHMCHHPNHTRPLLRRAAAKLPCAVTLQEKLGLVILVKQLRMPMLWVSRDHQVFADLPPNRVADVLLVSAIVGYQVQLVSAHQVLVSVIVG</sequence>
<dbReference type="EMBL" id="GBRH01217575">
    <property type="protein sequence ID" value="JAD80320.1"/>
    <property type="molecule type" value="Transcribed_RNA"/>
</dbReference>
<name>A0A0A9D3U6_ARUDO</name>
<proteinExistence type="predicted"/>
<protein>
    <submittedName>
        <fullName evidence="2">Electron transfer flavoprotein beta-subunit</fullName>
    </submittedName>
</protein>
<evidence type="ECO:0000256" key="1">
    <source>
        <dbReference type="SAM" id="MobiDB-lite"/>
    </source>
</evidence>